<evidence type="ECO:0000313" key="6">
    <source>
        <dbReference type="EMBL" id="OAA41046.1"/>
    </source>
</evidence>
<dbReference type="GO" id="GO:0016757">
    <property type="term" value="F:glycosyltransferase activity"/>
    <property type="evidence" value="ECO:0007669"/>
    <property type="project" value="UniProtKB-KW"/>
</dbReference>
<dbReference type="AlphaFoldDB" id="A0A167CCR4"/>
<keyword evidence="3 6" id="KW-0808">Transferase</keyword>
<dbReference type="PANTHER" id="PTHR31306:SF3">
    <property type="entry name" value="NUCLEOTIDE-DIPHOSPHO-SUGAR TRANSFERASE DOMAIN-CONTAINING PROTEIN"/>
    <property type="match status" value="1"/>
</dbReference>
<comment type="similarity">
    <text evidence="1">Belongs to the glycosyltransferase 34 family.</text>
</comment>
<name>A0A167CCR4_METRR</name>
<keyword evidence="7" id="KW-1185">Reference proteome</keyword>
<feature type="transmembrane region" description="Helical" evidence="5">
    <location>
        <begin position="12"/>
        <end position="33"/>
    </location>
</feature>
<feature type="compositionally biased region" description="Polar residues" evidence="4">
    <location>
        <begin position="44"/>
        <end position="61"/>
    </location>
</feature>
<keyword evidence="5" id="KW-0472">Membrane</keyword>
<evidence type="ECO:0000256" key="5">
    <source>
        <dbReference type="SAM" id="Phobius"/>
    </source>
</evidence>
<keyword evidence="5" id="KW-0812">Transmembrane</keyword>
<dbReference type="GO" id="GO:0006487">
    <property type="term" value="P:protein N-linked glycosylation"/>
    <property type="evidence" value="ECO:0007669"/>
    <property type="project" value="TreeGrafter"/>
</dbReference>
<evidence type="ECO:0000256" key="2">
    <source>
        <dbReference type="ARBA" id="ARBA00022676"/>
    </source>
</evidence>
<dbReference type="EMBL" id="AZHC01000017">
    <property type="protein sequence ID" value="OAA41046.1"/>
    <property type="molecule type" value="Genomic_DNA"/>
</dbReference>
<evidence type="ECO:0000256" key="4">
    <source>
        <dbReference type="SAM" id="MobiDB-lite"/>
    </source>
</evidence>
<evidence type="ECO:0000313" key="7">
    <source>
        <dbReference type="Proteomes" id="UP000243498"/>
    </source>
</evidence>
<dbReference type="Proteomes" id="UP000243498">
    <property type="component" value="Unassembled WGS sequence"/>
</dbReference>
<dbReference type="InterPro" id="IPR008630">
    <property type="entry name" value="Glyco_trans_34"/>
</dbReference>
<evidence type="ECO:0000256" key="3">
    <source>
        <dbReference type="ARBA" id="ARBA00022679"/>
    </source>
</evidence>
<dbReference type="OrthoDB" id="3763672at2759"/>
<dbReference type="GO" id="GO:0000139">
    <property type="term" value="C:Golgi membrane"/>
    <property type="evidence" value="ECO:0007669"/>
    <property type="project" value="TreeGrafter"/>
</dbReference>
<reference evidence="6 7" key="1">
    <citation type="journal article" date="2016" name="Genome Biol. Evol.">
        <title>Divergent and convergent evolution of fungal pathogenicity.</title>
        <authorList>
            <person name="Shang Y."/>
            <person name="Xiao G."/>
            <person name="Zheng P."/>
            <person name="Cen K."/>
            <person name="Zhan S."/>
            <person name="Wang C."/>
        </authorList>
    </citation>
    <scope>NUCLEOTIDE SEQUENCE [LARGE SCALE GENOMIC DNA]</scope>
    <source>
        <strain evidence="6 7">RCEF 4871</strain>
    </source>
</reference>
<dbReference type="Pfam" id="PF05637">
    <property type="entry name" value="Glyco_transf_34"/>
    <property type="match status" value="1"/>
</dbReference>
<keyword evidence="2" id="KW-0328">Glycosyltransferase</keyword>
<dbReference type="InterPro" id="IPR029044">
    <property type="entry name" value="Nucleotide-diphossugar_trans"/>
</dbReference>
<dbReference type="PANTHER" id="PTHR31306">
    <property type="entry name" value="ALPHA-1,6-MANNOSYLTRANSFERASE MNN11-RELATED"/>
    <property type="match status" value="1"/>
</dbReference>
<keyword evidence="5" id="KW-1133">Transmembrane helix</keyword>
<accession>A0A167CCR4</accession>
<evidence type="ECO:0000256" key="1">
    <source>
        <dbReference type="ARBA" id="ARBA00005664"/>
    </source>
</evidence>
<feature type="region of interest" description="Disordered" evidence="4">
    <location>
        <begin position="44"/>
        <end position="80"/>
    </location>
</feature>
<dbReference type="STRING" id="1081105.A0A167CCR4"/>
<dbReference type="Gene3D" id="3.90.550.10">
    <property type="entry name" value="Spore Coat Polysaccharide Biosynthesis Protein SpsA, Chain A"/>
    <property type="match status" value="1"/>
</dbReference>
<protein>
    <submittedName>
        <fullName evidence="6">Galactosyl transferase</fullName>
    </submittedName>
</protein>
<dbReference type="OMA" id="RHLWTGK"/>
<sequence>MLNNFARSTRGLAILVGSIFFVAVFVGLVFNHLDSWNLTVSRSNTQHSQTYPATTDDTGVTTPKYPTPDAKRPASASSNDDELRTFFLKQMYKPALKPDQPSFRPHHAFEWKLPEAAHWQQPMGENLCIIDLDNRLFNESGQVFGPDIMDWDSPKGVHGLSLGLLNHYVYARIHGYKYYYVNTVDPGDRRASWKKPPVISKILKEHDVCIYLDSDAIFHHLNLPFEWLLNYWKLYPDNNSMALAIDPDSDWNKDRFGKLFLNTGFIVSQNNPMTYKIMDAWNRCPDDDSPYPGCKEFRLNSPGRPTDQGGFGTFVRYNYTEHIRELPCTEANGFPQTGSGCNGVFIRHLWTGKDDQIKIDVGAQMPGPYVRLFHEQYLKEKPTFYIEQEDLLRLGPTEALKGKTAVQGRARL</sequence>
<gene>
    <name evidence="6" type="ORF">NOR_05628</name>
</gene>
<proteinExistence type="inferred from homology"/>
<comment type="caution">
    <text evidence="6">The sequence shown here is derived from an EMBL/GenBank/DDBJ whole genome shotgun (WGS) entry which is preliminary data.</text>
</comment>
<organism evidence="6 7">
    <name type="scientific">Metarhizium rileyi (strain RCEF 4871)</name>
    <name type="common">Nomuraea rileyi</name>
    <dbReference type="NCBI Taxonomy" id="1649241"/>
    <lineage>
        <taxon>Eukaryota</taxon>
        <taxon>Fungi</taxon>
        <taxon>Dikarya</taxon>
        <taxon>Ascomycota</taxon>
        <taxon>Pezizomycotina</taxon>
        <taxon>Sordariomycetes</taxon>
        <taxon>Hypocreomycetidae</taxon>
        <taxon>Hypocreales</taxon>
        <taxon>Clavicipitaceae</taxon>
        <taxon>Metarhizium</taxon>
    </lineage>
</organism>